<dbReference type="HOGENOM" id="CLU_063749_4_0_2"/>
<reference evidence="4" key="2">
    <citation type="submission" date="2016-05" db="EMBL/GenBank/DDBJ databases">
        <authorList>
            <person name="Lavstsen T."/>
            <person name="Jespersen J.S."/>
        </authorList>
    </citation>
    <scope>NUCLEOTIDE SEQUENCE [LARGE SCALE GENOMIC DNA]</scope>
    <source>
        <strain evidence="4">U25</strain>
    </source>
</reference>
<dbReference type="EMBL" id="LXWN01000002">
    <property type="protein sequence ID" value="PTL87401.1"/>
    <property type="molecule type" value="Genomic_DNA"/>
</dbReference>
<dbReference type="KEGG" id="nbv:T478_0143"/>
<protein>
    <recommendedName>
        <fullName evidence="1">Phosphoesterase</fullName>
        <ecNumber evidence="1">3.1.4.-</ecNumber>
    </recommendedName>
</protein>
<dbReference type="GO" id="GO:0046872">
    <property type="term" value="F:metal ion binding"/>
    <property type="evidence" value="ECO:0007669"/>
    <property type="project" value="UniProtKB-KW"/>
</dbReference>
<reference evidence="6" key="3">
    <citation type="submission" date="2016-05" db="EMBL/GenBank/DDBJ databases">
        <authorList>
            <person name="Dupont C."/>
            <person name="Santoro A."/>
        </authorList>
    </citation>
    <scope>NUCLEOTIDE SEQUENCE [LARGE SCALE GENOMIC DNA]</scope>
    <source>
        <strain evidence="6">U25</strain>
    </source>
</reference>
<comment type="similarity">
    <text evidence="1">Belongs to the metallophosphoesterase superfamily. YfcE family.</text>
</comment>
<dbReference type="NCBIfam" id="TIGR00040">
    <property type="entry name" value="yfcE"/>
    <property type="match status" value="1"/>
</dbReference>
<dbReference type="InterPro" id="IPR053193">
    <property type="entry name" value="MetalloPDE_YfcE-like"/>
</dbReference>
<dbReference type="EC" id="3.1.4.-" evidence="1"/>
<proteinExistence type="inferred from homology"/>
<dbReference type="SUPFAM" id="SSF56300">
    <property type="entry name" value="Metallo-dependent phosphatases"/>
    <property type="match status" value="1"/>
</dbReference>
<evidence type="ECO:0000313" key="4">
    <source>
        <dbReference type="EMBL" id="PTL87401.1"/>
    </source>
</evidence>
<dbReference type="AlphaFoldDB" id="A0A0A7V3D9"/>
<evidence type="ECO:0000313" key="5">
    <source>
        <dbReference type="Proteomes" id="UP000030944"/>
    </source>
</evidence>
<keyword evidence="1" id="KW-0479">Metal-binding</keyword>
<organism evidence="3 5">
    <name type="scientific">Candidatus Nitrosopelagicus brevis</name>
    <dbReference type="NCBI Taxonomy" id="1410606"/>
    <lineage>
        <taxon>Archaea</taxon>
        <taxon>Nitrososphaerota</taxon>
    </lineage>
</organism>
<dbReference type="Proteomes" id="UP000030944">
    <property type="component" value="Chromosome"/>
</dbReference>
<dbReference type="EMBL" id="CP007026">
    <property type="protein sequence ID" value="AJA92686.1"/>
    <property type="molecule type" value="Genomic_DNA"/>
</dbReference>
<gene>
    <name evidence="4" type="ORF">A7X95_05780</name>
    <name evidence="3" type="ORF">T478_0143</name>
</gene>
<dbReference type="Pfam" id="PF12850">
    <property type="entry name" value="Metallophos_2"/>
    <property type="match status" value="1"/>
</dbReference>
<comment type="cofactor">
    <cofactor evidence="1">
        <name>a divalent metal cation</name>
        <dbReference type="ChEBI" id="CHEBI:60240"/>
    </cofactor>
</comment>
<evidence type="ECO:0000259" key="2">
    <source>
        <dbReference type="Pfam" id="PF12850"/>
    </source>
</evidence>
<name>A0A0A7V3D9_9ARCH</name>
<keyword evidence="6" id="KW-1185">Reference proteome</keyword>
<dbReference type="InterPro" id="IPR000979">
    <property type="entry name" value="Phosphodiesterase_MJ0936/Vps29"/>
</dbReference>
<dbReference type="PANTHER" id="PTHR43165">
    <property type="entry name" value="METALLOPHOSPHOESTERASE"/>
    <property type="match status" value="1"/>
</dbReference>
<accession>A0A0A7V3D9</accession>
<dbReference type="PANTHER" id="PTHR43165:SF1">
    <property type="entry name" value="PHOSPHODIESTERASE MJ0936"/>
    <property type="match status" value="1"/>
</dbReference>
<sequence>MVKTRTSRMKIGIISDTHDDILNTNKAIDIFSQNNVSIVIHVGDFVAPPVVTEFKRLSKDGVKIIGVLGNNDGEEQGLKEEFEGINGELFKEIGKIKIDNLKFGIYHGTDAKKRQKMIDSKKFDVCIFGHTHQKENYVDEKTVIVLNPGTAHYPVKMNYTHDRYFGESTIMIFDTNDKTCLIYDL</sequence>
<reference evidence="3 5" key="1">
    <citation type="journal article" date="2015" name="Proc. Natl. Acad. Sci. U.S.A.">
        <title>Genomic and proteomic characterization of "Candidatus Nitrosopelagicus brevis": An ammonia-oxidizing archaeon from the open ocean.</title>
        <authorList>
            <person name="Santoro A.E."/>
            <person name="Dupont C.L."/>
            <person name="Richter R.A."/>
            <person name="Craig M.T."/>
            <person name="Carini P."/>
            <person name="McIlvin M.R."/>
            <person name="Yang Y."/>
            <person name="Orsi W.D."/>
            <person name="Moran D.M."/>
            <person name="Saito M.A."/>
        </authorList>
    </citation>
    <scope>NUCLEOTIDE SEQUENCE [LARGE SCALE GENOMIC DNA]</scope>
    <source>
        <strain evidence="3">CN25</strain>
        <strain evidence="5">V2</strain>
    </source>
</reference>
<evidence type="ECO:0000313" key="3">
    <source>
        <dbReference type="EMBL" id="AJA92686.1"/>
    </source>
</evidence>
<reference evidence="4 6" key="4">
    <citation type="submission" date="2018-04" db="EMBL/GenBank/DDBJ databases">
        <title>Transcriptomics of ammonia oxidizing archaea.</title>
        <authorList>
            <person name="Carini P."/>
        </authorList>
    </citation>
    <scope>NUCLEOTIDE SEQUENCE [LARGE SCALE GENOMIC DNA]</scope>
    <source>
        <strain evidence="4 6">U25</strain>
    </source>
</reference>
<dbReference type="Gene3D" id="3.60.21.10">
    <property type="match status" value="1"/>
</dbReference>
<dbReference type="GO" id="GO:0016787">
    <property type="term" value="F:hydrolase activity"/>
    <property type="evidence" value="ECO:0007669"/>
    <property type="project" value="UniProtKB-UniRule"/>
</dbReference>
<dbReference type="STRING" id="1410606.T478_0143"/>
<feature type="domain" description="Calcineurin-like phosphoesterase" evidence="2">
    <location>
        <begin position="9"/>
        <end position="159"/>
    </location>
</feature>
<evidence type="ECO:0000313" key="6">
    <source>
        <dbReference type="Proteomes" id="UP000241022"/>
    </source>
</evidence>
<dbReference type="InterPro" id="IPR029052">
    <property type="entry name" value="Metallo-depent_PP-like"/>
</dbReference>
<keyword evidence="3" id="KW-0378">Hydrolase</keyword>
<evidence type="ECO:0000256" key="1">
    <source>
        <dbReference type="RuleBase" id="RU362039"/>
    </source>
</evidence>
<dbReference type="Proteomes" id="UP000241022">
    <property type="component" value="Unassembled WGS sequence"/>
</dbReference>
<dbReference type="InterPro" id="IPR024654">
    <property type="entry name" value="Calcineurin-like_PHP_lpxH"/>
</dbReference>